<dbReference type="PRINTS" id="PR00881">
    <property type="entry name" value="L7ARS6FAMILY"/>
</dbReference>
<dbReference type="GO" id="GO:1990904">
    <property type="term" value="C:ribonucleoprotein complex"/>
    <property type="evidence" value="ECO:0007669"/>
    <property type="project" value="UniProtKB-KW"/>
</dbReference>
<evidence type="ECO:0000256" key="2">
    <source>
        <dbReference type="ARBA" id="ARBA00023274"/>
    </source>
</evidence>
<keyword evidence="2" id="KW-0687">Ribonucleoprotein</keyword>
<accession>A0A481SXT7</accession>
<dbReference type="AlphaFoldDB" id="A0A481SXT7"/>
<dbReference type="Gene3D" id="3.30.1330.30">
    <property type="match status" value="1"/>
</dbReference>
<feature type="domain" description="Ribosomal protein eL8/eL30/eS12/Gadd45" evidence="3">
    <location>
        <begin position="31"/>
        <end position="124"/>
    </location>
</feature>
<dbReference type="InterPro" id="IPR004038">
    <property type="entry name" value="Ribosomal_eL8/eL30/eS12/Gad45"/>
</dbReference>
<dbReference type="InterPro" id="IPR018492">
    <property type="entry name" value="Ribosomal_eL8/Nhp2"/>
</dbReference>
<dbReference type="PANTHER" id="PTHR23105">
    <property type="entry name" value="RIBOSOMAL PROTEIN L7AE FAMILY MEMBER"/>
    <property type="match status" value="1"/>
</dbReference>
<evidence type="ECO:0000313" key="4">
    <source>
        <dbReference type="EMBL" id="QBH73533.1"/>
    </source>
</evidence>
<proteinExistence type="evidence at transcript level"/>
<protein>
    <submittedName>
        <fullName evidence="4">Putative NHP2 protein</fullName>
    </submittedName>
</protein>
<name>A0A481SXT7_9NEOP</name>
<sequence>MEKPEVDAYENSLRFVSVIAQPMASPKLMKKLFKLVKKASERKTHIRNGLKDVQRAIRKGERGLVIFAGDVSPIEIMCHLPAVCEENGMPYVYVPSRQSLGSAMGVRNGSLMVLIQEHKDYKELYDKVVKSIKHIPVPW</sequence>
<dbReference type="PRINTS" id="PR00884">
    <property type="entry name" value="RIBOSOMALHS6"/>
</dbReference>
<dbReference type="GO" id="GO:0003723">
    <property type="term" value="F:RNA binding"/>
    <property type="evidence" value="ECO:0007669"/>
    <property type="project" value="InterPro"/>
</dbReference>
<reference evidence="4" key="1">
    <citation type="journal article" date="2019" name="Sci. Rep.">
        <title>No signal of deleterious mutation accumulation in conserved gene sequences of extant asexual hexapods.</title>
        <authorList>
            <person name="Brandt A."/>
            <person name="Bast J."/>
            <person name="Scheu S."/>
            <person name="Meusemann K."/>
            <person name="Donath A."/>
            <person name="Schuette K."/>
            <person name="Machida R."/>
            <person name="Kraaijeveld K."/>
        </authorList>
    </citation>
    <scope>NUCLEOTIDE SEQUENCE</scope>
    <source>
        <strain evidence="4">OG15828</strain>
    </source>
</reference>
<dbReference type="InterPro" id="IPR050257">
    <property type="entry name" value="eL8/uL1-like"/>
</dbReference>
<dbReference type="Pfam" id="PF01248">
    <property type="entry name" value="Ribosomal_L7Ae"/>
    <property type="match status" value="1"/>
</dbReference>
<organism evidence="4">
    <name type="scientific">Brunneria borealis</name>
    <dbReference type="NCBI Taxonomy" id="1603012"/>
    <lineage>
        <taxon>Eukaryota</taxon>
        <taxon>Metazoa</taxon>
        <taxon>Ecdysozoa</taxon>
        <taxon>Arthropoda</taxon>
        <taxon>Hexapoda</taxon>
        <taxon>Insecta</taxon>
        <taxon>Pterygota</taxon>
        <taxon>Neoptera</taxon>
        <taxon>Polyneoptera</taxon>
        <taxon>Dictyoptera</taxon>
        <taxon>Mantodea</taxon>
        <taxon>Eumantodea</taxon>
        <taxon>Mantoidea</taxon>
        <taxon>Mantidae</taxon>
        <taxon>Photininae</taxon>
        <taxon>Brunneria</taxon>
    </lineage>
</organism>
<comment type="similarity">
    <text evidence="1">Belongs to the eukaryotic ribosomal protein eL8 family.</text>
</comment>
<dbReference type="InterPro" id="IPR029064">
    <property type="entry name" value="Ribosomal_eL30-like_sf"/>
</dbReference>
<evidence type="ECO:0000259" key="3">
    <source>
        <dbReference type="Pfam" id="PF01248"/>
    </source>
</evidence>
<evidence type="ECO:0000256" key="1">
    <source>
        <dbReference type="ARBA" id="ARBA00007337"/>
    </source>
</evidence>
<dbReference type="SUPFAM" id="SSF55315">
    <property type="entry name" value="L30e-like"/>
    <property type="match status" value="1"/>
</dbReference>
<dbReference type="EMBL" id="MH799374">
    <property type="protein sequence ID" value="QBH73533.1"/>
    <property type="molecule type" value="mRNA"/>
</dbReference>